<gene>
    <name evidence="2" type="ORF">SAMN05444364_13117</name>
</gene>
<dbReference type="RefSeq" id="WP_025839602.1">
    <property type="nucleotide sequence ID" value="NZ_BAKP01000045.1"/>
</dbReference>
<evidence type="ECO:0000313" key="2">
    <source>
        <dbReference type="EMBL" id="SHG05981.1"/>
    </source>
</evidence>
<keyword evidence="3" id="KW-1185">Reference proteome</keyword>
<dbReference type="Pfam" id="PF14092">
    <property type="entry name" value="DUF4270"/>
    <property type="match status" value="1"/>
</dbReference>
<dbReference type="Proteomes" id="UP000184105">
    <property type="component" value="Unassembled WGS sequence"/>
</dbReference>
<evidence type="ECO:0000313" key="3">
    <source>
        <dbReference type="Proteomes" id="UP000184105"/>
    </source>
</evidence>
<organism evidence="2 3">
    <name type="scientific">Prevotella scopos JCM 17725</name>
    <dbReference type="NCBI Taxonomy" id="1236518"/>
    <lineage>
        <taxon>Bacteria</taxon>
        <taxon>Pseudomonadati</taxon>
        <taxon>Bacteroidota</taxon>
        <taxon>Bacteroidia</taxon>
        <taxon>Bacteroidales</taxon>
        <taxon>Prevotellaceae</taxon>
        <taxon>Prevotella</taxon>
    </lineage>
</organism>
<proteinExistence type="predicted"/>
<evidence type="ECO:0008006" key="4">
    <source>
        <dbReference type="Google" id="ProtNLM"/>
    </source>
</evidence>
<comment type="caution">
    <text evidence="2">The sequence shown here is derived from an EMBL/GenBank/DDBJ whole genome shotgun (WGS) entry which is preliminary data.</text>
</comment>
<sequence length="481" mass="53377">MRRNFIAAFMLAACIGMVSCDDTTDNLGGSLIDNGDKLSIKADTFNVASETMVADSVIARSSTGYLGRMIDPETNTSVTGNLMSQFHVLSNYEMPAKDSIMSRDANNEIIADSCDIRLYYSNYYGDSLSQMKLTTYELSKPVEEGVTYYSNFDPETRGYIRPVAQGGIAEKRSFTLTDYTEADSIRKMKGYNRNIIVRLNNPYKDKAGVTYKNYGTYLLRKYHQDPSAFRNPYRFLHEVCPGFYFKIDGGYGSMAHIQTAQLNIYFKNKQNGKVSAISTSFVSTEEVLQLTNFSNDNTQLQQLANESGHTYLKTPAGLFTKLTLPVSDILNGHSTDSINSAKVVLYRENNSSISGYQFGIPQNVVMVPADSLHSFFANNRLPDNKTSFLASYNKITNSYVFNNISGIINLFARNTSMPAWGKVVIVPVELLTVTQGSGSNQKKVITKVSHDMGLSSTKLLGNTSTGKNIQISVIYGKFNGR</sequence>
<feature type="signal peptide" evidence="1">
    <location>
        <begin position="1"/>
        <end position="20"/>
    </location>
</feature>
<protein>
    <recommendedName>
        <fullName evidence="4">DUF4270 domain-containing protein</fullName>
    </recommendedName>
</protein>
<dbReference type="PROSITE" id="PS51257">
    <property type="entry name" value="PROKAR_LIPOPROTEIN"/>
    <property type="match status" value="1"/>
</dbReference>
<accession>A0AAX2F6G8</accession>
<name>A0AAX2F6G8_9BACT</name>
<evidence type="ECO:0000256" key="1">
    <source>
        <dbReference type="SAM" id="SignalP"/>
    </source>
</evidence>
<dbReference type="AlphaFoldDB" id="A0AAX2F6G8"/>
<feature type="chain" id="PRO_5043443977" description="DUF4270 domain-containing protein" evidence="1">
    <location>
        <begin position="21"/>
        <end position="481"/>
    </location>
</feature>
<dbReference type="InterPro" id="IPR025366">
    <property type="entry name" value="DUF4270"/>
</dbReference>
<reference evidence="2 3" key="1">
    <citation type="submission" date="2016-11" db="EMBL/GenBank/DDBJ databases">
        <authorList>
            <person name="Varghese N."/>
            <person name="Submissions S."/>
        </authorList>
    </citation>
    <scope>NUCLEOTIDE SEQUENCE [LARGE SCALE GENOMIC DNA]</scope>
    <source>
        <strain evidence="2 3">DSM 22613</strain>
    </source>
</reference>
<dbReference type="EMBL" id="FQWA01000031">
    <property type="protein sequence ID" value="SHG05981.1"/>
    <property type="molecule type" value="Genomic_DNA"/>
</dbReference>
<keyword evidence="1" id="KW-0732">Signal</keyword>